<dbReference type="InterPro" id="IPR000719">
    <property type="entry name" value="Prot_kinase_dom"/>
</dbReference>
<sequence length="893" mass="98301">MRIVVPVLRGGGVVGGMTHSVLVVFLCLVAMMAQRVTTTLPPYDLTAFDKALLRESRAMVDLDARPYELWTLTTNCGWGYYIQLVFFGFPPNGPGEHEYNALCVRTRSNGTLFAVNFSKTLFDASVIVDRRNGPPIEYLEDLPANATTNIYQNLGFVAMSNDLSINTHFGVSQAVTLYARSRHHRCNSCGDRRNLQNNSLVDISNTILPKSLKTLYDFALVMRLILVCSVVDQNLLVNVSNLTAAALLTLSMNSNRLAQLPSLANHPSLERLEVDANNLTSLSNVHWNNTPGLSYISAARNQIAHWPDTWPASLTTLYINRSSSNVLSIHMARNLQHNQLTNVTANFPPSLSALCLAGNPLQALYATPSQFELLAGLNNSACSASSTTVNATTPLLAFGPAWPVSCSSSVRMLWNTYPVCMLAAASPSGLSPAAVATAVATACVLVLAGACCWHRRRRALKAAKDQRWFDEVDSHYYGAVDAHKLVHDIRFDDALERFFVPAHSIHRHDLVARGGNGMVHVATVTSASSSGTTTSTTVAMKRMLPEKAADAQCVEDFMEEIRLCSRLQHKNIVQFIGFSWTTLQNLSALTEYMERGDLWSFLARGNNHLAWCVNDDDDAVLKKLTVNRLKTDGPGAVAVVASHSLASTTDMVQDMTDMLEPPTPVSKLSLLCDIVDGLVYLHSMSPPIIHRDLKAKNVLLDGDLTAKLADFGVSRETCDMTMTAEVGTVAWIAPEVLKGVYYSEKADVYSLGVVMSELDTAQVPYSNLDYIYSCHDLHDVNVVRTRLAMLVVAGDVRPSFTKECPPCLADLAVQCLSYHPEDRPRIQDICMYLRELKQQSQHHHQQQRRHYHATDMLSSRSPSHHQIHSNYSTSLTNTTATTTTTTSSGRIDV</sequence>
<dbReference type="InterPro" id="IPR001245">
    <property type="entry name" value="Ser-Thr/Tyr_kinase_cat_dom"/>
</dbReference>
<evidence type="ECO:0000256" key="2">
    <source>
        <dbReference type="SAM" id="Phobius"/>
    </source>
</evidence>
<dbReference type="GO" id="GO:0004674">
    <property type="term" value="F:protein serine/threonine kinase activity"/>
    <property type="evidence" value="ECO:0007669"/>
    <property type="project" value="TreeGrafter"/>
</dbReference>
<dbReference type="PROSITE" id="PS00108">
    <property type="entry name" value="PROTEIN_KINASE_ST"/>
    <property type="match status" value="1"/>
</dbReference>
<name>W4H8F5_APHAT</name>
<feature type="compositionally biased region" description="Low complexity" evidence="1">
    <location>
        <begin position="872"/>
        <end position="893"/>
    </location>
</feature>
<reference evidence="4" key="1">
    <citation type="submission" date="2013-12" db="EMBL/GenBank/DDBJ databases">
        <title>The Genome Sequence of Aphanomyces astaci APO3.</title>
        <authorList>
            <consortium name="The Broad Institute Genomics Platform"/>
            <person name="Russ C."/>
            <person name="Tyler B."/>
            <person name="van West P."/>
            <person name="Dieguez-Uribeondo J."/>
            <person name="Young S.K."/>
            <person name="Zeng Q."/>
            <person name="Gargeya S."/>
            <person name="Fitzgerald M."/>
            <person name="Abouelleil A."/>
            <person name="Alvarado L."/>
            <person name="Chapman S.B."/>
            <person name="Gainer-Dewar J."/>
            <person name="Goldberg J."/>
            <person name="Griggs A."/>
            <person name="Gujja S."/>
            <person name="Hansen M."/>
            <person name="Howarth C."/>
            <person name="Imamovic A."/>
            <person name="Ireland A."/>
            <person name="Larimer J."/>
            <person name="McCowan C."/>
            <person name="Murphy C."/>
            <person name="Pearson M."/>
            <person name="Poon T.W."/>
            <person name="Priest M."/>
            <person name="Roberts A."/>
            <person name="Saif S."/>
            <person name="Shea T."/>
            <person name="Sykes S."/>
            <person name="Wortman J."/>
            <person name="Nusbaum C."/>
            <person name="Birren B."/>
        </authorList>
    </citation>
    <scope>NUCLEOTIDE SEQUENCE [LARGE SCALE GENOMIC DNA]</scope>
    <source>
        <strain evidence="4">APO3</strain>
    </source>
</reference>
<dbReference type="OrthoDB" id="70294at2759"/>
<keyword evidence="4" id="KW-0418">Kinase</keyword>
<dbReference type="STRING" id="112090.W4H8F5"/>
<keyword evidence="4" id="KW-0808">Transferase</keyword>
<dbReference type="EMBL" id="KI913115">
    <property type="protein sequence ID" value="ETV87403.1"/>
    <property type="molecule type" value="Genomic_DNA"/>
</dbReference>
<dbReference type="RefSeq" id="XP_009822266.1">
    <property type="nucleotide sequence ID" value="XM_009823964.1"/>
</dbReference>
<feature type="region of interest" description="Disordered" evidence="1">
    <location>
        <begin position="859"/>
        <end position="893"/>
    </location>
</feature>
<keyword evidence="2" id="KW-0812">Transmembrane</keyword>
<evidence type="ECO:0000256" key="1">
    <source>
        <dbReference type="SAM" id="MobiDB-lite"/>
    </source>
</evidence>
<dbReference type="Pfam" id="PF07714">
    <property type="entry name" value="PK_Tyr_Ser-Thr"/>
    <property type="match status" value="1"/>
</dbReference>
<dbReference type="InterPro" id="IPR051681">
    <property type="entry name" value="Ser/Thr_Kinases-Pseudokinases"/>
</dbReference>
<dbReference type="PANTHER" id="PTHR44329">
    <property type="entry name" value="SERINE/THREONINE-PROTEIN KINASE TNNI3K-RELATED"/>
    <property type="match status" value="1"/>
</dbReference>
<gene>
    <name evidence="4" type="ORF">H257_00995</name>
</gene>
<dbReference type="SMART" id="SM00220">
    <property type="entry name" value="S_TKc"/>
    <property type="match status" value="1"/>
</dbReference>
<evidence type="ECO:0000259" key="3">
    <source>
        <dbReference type="PROSITE" id="PS50011"/>
    </source>
</evidence>
<keyword evidence="2" id="KW-0472">Membrane</keyword>
<organism evidence="4">
    <name type="scientific">Aphanomyces astaci</name>
    <name type="common">Crayfish plague agent</name>
    <dbReference type="NCBI Taxonomy" id="112090"/>
    <lineage>
        <taxon>Eukaryota</taxon>
        <taxon>Sar</taxon>
        <taxon>Stramenopiles</taxon>
        <taxon>Oomycota</taxon>
        <taxon>Saprolegniomycetes</taxon>
        <taxon>Saprolegniales</taxon>
        <taxon>Verrucalvaceae</taxon>
        <taxon>Aphanomyces</taxon>
    </lineage>
</organism>
<dbReference type="PANTHER" id="PTHR44329:SF214">
    <property type="entry name" value="PROTEIN KINASE DOMAIN-CONTAINING PROTEIN"/>
    <property type="match status" value="1"/>
</dbReference>
<dbReference type="AlphaFoldDB" id="W4H8F5"/>
<dbReference type="GeneID" id="20802991"/>
<dbReference type="Gene3D" id="1.10.510.10">
    <property type="entry name" value="Transferase(Phosphotransferase) domain 1"/>
    <property type="match status" value="2"/>
</dbReference>
<dbReference type="InterPro" id="IPR032675">
    <property type="entry name" value="LRR_dom_sf"/>
</dbReference>
<evidence type="ECO:0000313" key="4">
    <source>
        <dbReference type="EMBL" id="ETV87403.1"/>
    </source>
</evidence>
<dbReference type="SUPFAM" id="SSF56112">
    <property type="entry name" value="Protein kinase-like (PK-like)"/>
    <property type="match status" value="1"/>
</dbReference>
<dbReference type="PROSITE" id="PS50011">
    <property type="entry name" value="PROTEIN_KINASE_DOM"/>
    <property type="match status" value="1"/>
</dbReference>
<dbReference type="InterPro" id="IPR011009">
    <property type="entry name" value="Kinase-like_dom_sf"/>
</dbReference>
<dbReference type="VEuPathDB" id="FungiDB:H257_00995"/>
<protein>
    <submittedName>
        <fullName evidence="4">TKL protein kinase</fullName>
    </submittedName>
</protein>
<proteinExistence type="predicted"/>
<keyword evidence="2" id="KW-1133">Transmembrane helix</keyword>
<dbReference type="Gene3D" id="3.80.10.10">
    <property type="entry name" value="Ribonuclease Inhibitor"/>
    <property type="match status" value="1"/>
</dbReference>
<accession>W4H8F5</accession>
<feature type="domain" description="Protein kinase" evidence="3">
    <location>
        <begin position="505"/>
        <end position="833"/>
    </location>
</feature>
<dbReference type="SUPFAM" id="SSF52058">
    <property type="entry name" value="L domain-like"/>
    <property type="match status" value="1"/>
</dbReference>
<dbReference type="InterPro" id="IPR008271">
    <property type="entry name" value="Ser/Thr_kinase_AS"/>
</dbReference>
<feature type="transmembrane region" description="Helical" evidence="2">
    <location>
        <begin position="12"/>
        <end position="33"/>
    </location>
</feature>
<dbReference type="GO" id="GO:0005524">
    <property type="term" value="F:ATP binding"/>
    <property type="evidence" value="ECO:0007669"/>
    <property type="project" value="InterPro"/>
</dbReference>